<reference evidence="5" key="1">
    <citation type="submission" date="2015-03" db="EMBL/GenBank/DDBJ databases">
        <title>A transcriptome of Araucaria cunninghamii, an australian fine timber species.</title>
        <authorList>
            <person name="Jing Yi C.J.Y."/>
            <person name="Yin San L.Y.S."/>
            <person name="Abdul Karim S.S."/>
            <person name="Wan Azmi N.N."/>
            <person name="Hercus R.R."/>
            <person name="Croft L.L."/>
        </authorList>
    </citation>
    <scope>NUCLEOTIDE SEQUENCE</scope>
    <source>
        <strain evidence="5">MI0301</strain>
        <tissue evidence="5">Leaf</tissue>
    </source>
</reference>
<keyword evidence="3" id="KW-0809">Transit peptide</keyword>
<evidence type="ECO:0000256" key="1">
    <source>
        <dbReference type="ARBA" id="ARBA00004474"/>
    </source>
</evidence>
<organism evidence="5">
    <name type="scientific">Araucaria cunninghamii</name>
    <name type="common">Hoop pine</name>
    <name type="synonym">Moreton Bay pine</name>
    <dbReference type="NCBI Taxonomy" id="56994"/>
    <lineage>
        <taxon>Eukaryota</taxon>
        <taxon>Viridiplantae</taxon>
        <taxon>Streptophyta</taxon>
        <taxon>Embryophyta</taxon>
        <taxon>Tracheophyta</taxon>
        <taxon>Spermatophyta</taxon>
        <taxon>Pinopsida</taxon>
        <taxon>Pinidae</taxon>
        <taxon>Conifers II</taxon>
        <taxon>Araucariales</taxon>
        <taxon>Araucariaceae</taxon>
        <taxon>Araucaria</taxon>
    </lineage>
</organism>
<evidence type="ECO:0000259" key="4">
    <source>
        <dbReference type="Pfam" id="PF04755"/>
    </source>
</evidence>
<proteinExistence type="predicted"/>
<dbReference type="AlphaFoldDB" id="A0A0D6R8E0"/>
<accession>A0A0D6R8E0</accession>
<evidence type="ECO:0000256" key="2">
    <source>
        <dbReference type="ARBA" id="ARBA00022640"/>
    </source>
</evidence>
<keyword evidence="2" id="KW-0934">Plastid</keyword>
<protein>
    <recommendedName>
        <fullName evidence="4">Plastid lipid-associated protein/fibrillin conserved domain-containing protein</fullName>
    </recommendedName>
</protein>
<comment type="subcellular location">
    <subcellularLocation>
        <location evidence="1">Plastid</location>
    </subcellularLocation>
</comment>
<dbReference type="PANTHER" id="PTHR31906">
    <property type="entry name" value="PLASTID-LIPID-ASSOCIATED PROTEIN 4, CHLOROPLASTIC-RELATED"/>
    <property type="match status" value="1"/>
</dbReference>
<dbReference type="EMBL" id="GCKF01027647">
    <property type="protein sequence ID" value="JAG98185.1"/>
    <property type="molecule type" value="Transcribed_RNA"/>
</dbReference>
<name>A0A0D6R8E0_ARACU</name>
<dbReference type="InterPro" id="IPR006843">
    <property type="entry name" value="PAP/fibrillin_dom"/>
</dbReference>
<feature type="domain" description="Plastid lipid-associated protein/fibrillin conserved" evidence="4">
    <location>
        <begin position="84"/>
        <end position="276"/>
    </location>
</feature>
<evidence type="ECO:0000256" key="3">
    <source>
        <dbReference type="ARBA" id="ARBA00022946"/>
    </source>
</evidence>
<dbReference type="Pfam" id="PF04755">
    <property type="entry name" value="PAP_fibrillin"/>
    <property type="match status" value="1"/>
</dbReference>
<evidence type="ECO:0000313" key="5">
    <source>
        <dbReference type="EMBL" id="JAG98185.1"/>
    </source>
</evidence>
<sequence length="279" mass="30045">MASAIAVPTCNLSWTNRPRNLDTHREGIPQARTRMGIGALKNPRGISTLRMITTAPASANESSPAAEAAVTASPSLPTAASISSLKTELLSAVAGLNRGLVATEADVMTVDTTSKNLEASVVDLSKDLDKLQGRWRLVYSSAFASGSLGGFRPGPPTGRLPLTLGQVFQRIDVVGREFDNIVNLQIGTLWPLPPIEVTATLAHKFELIDSASIRIIFERTIVQPAGGLSQIPPFEPPQLPEIFRPPSTLRSGEFKVTFLDDDLRITRGDRGELRVFLKV</sequence>
<dbReference type="InterPro" id="IPR039633">
    <property type="entry name" value="PAP"/>
</dbReference>
<dbReference type="GO" id="GO:0009536">
    <property type="term" value="C:plastid"/>
    <property type="evidence" value="ECO:0007669"/>
    <property type="project" value="UniProtKB-SubCell"/>
</dbReference>